<dbReference type="InterPro" id="IPR011004">
    <property type="entry name" value="Trimer_LpxA-like_sf"/>
</dbReference>
<evidence type="ECO:0000256" key="1">
    <source>
        <dbReference type="ARBA" id="ARBA00007707"/>
    </source>
</evidence>
<dbReference type="AlphaFoldDB" id="A0A1T5CJG1"/>
<dbReference type="RefSeq" id="WP_079642346.1">
    <property type="nucleotide sequence ID" value="NZ_FUZF01000004.1"/>
</dbReference>
<evidence type="ECO:0000313" key="5">
    <source>
        <dbReference type="EMBL" id="SKB59608.1"/>
    </source>
</evidence>
<dbReference type="Proteomes" id="UP000190150">
    <property type="component" value="Unassembled WGS sequence"/>
</dbReference>
<comment type="similarity">
    <text evidence="2">In the N-terminal section; belongs to the N-acetylglucosamine-1-phosphate uridyltransferase family.</text>
</comment>
<sequence length="395" mass="43045">MSFSIVLFDDCSSRERLQPLTSTRPTGNLRVGIWTIDQKWRHIFDADVAYLTRNYLREKFPAAPIGHEDYLIIDSRVLPIAELIDEIKGLQVNQKLLSKDGDWIALRLTSLDGFNEQALGSATAVLSTCSINRLHYPEDIYLNNAEQISFDLGCLGVQAANANAYPDCCFFGTSIYIGDNVLLKQAVLDSTQGPIYIGEGAVIEAGAVIHGPAAIGAGCRVKSGTVVYMNVTVGANSTICGELNNTVIWGNSAKGHLGYLGCAVVGEGCNIGAGTNNSNLRNDWKTVRLYDYSVGGMRDTGLQKCGVVIGDHVMLGIGCKINTGTVIGVGAQIAISNFIPKFVPDFSWLTDLIQDRYIFADFIAMLQRKALVKGEFFDDEDEKMLSSVYEEAQNR</sequence>
<evidence type="ECO:0000256" key="4">
    <source>
        <dbReference type="ARBA" id="ARBA00023315"/>
    </source>
</evidence>
<comment type="similarity">
    <text evidence="1">In the C-terminal section; belongs to the transferase hexapeptide repeat family.</text>
</comment>
<gene>
    <name evidence="5" type="ORF">SAMN05660841_01370</name>
</gene>
<dbReference type="InterPro" id="IPR001451">
    <property type="entry name" value="Hexapep"/>
</dbReference>
<evidence type="ECO:0000313" key="6">
    <source>
        <dbReference type="Proteomes" id="UP000190150"/>
    </source>
</evidence>
<name>A0A1T5CJG1_9SPHI</name>
<dbReference type="EMBL" id="FUZF01000004">
    <property type="protein sequence ID" value="SKB59608.1"/>
    <property type="molecule type" value="Genomic_DNA"/>
</dbReference>
<organism evidence="5 6">
    <name type="scientific">Sphingobacterium nematocida</name>
    <dbReference type="NCBI Taxonomy" id="1513896"/>
    <lineage>
        <taxon>Bacteria</taxon>
        <taxon>Pseudomonadati</taxon>
        <taxon>Bacteroidota</taxon>
        <taxon>Sphingobacteriia</taxon>
        <taxon>Sphingobacteriales</taxon>
        <taxon>Sphingobacteriaceae</taxon>
        <taxon>Sphingobacterium</taxon>
    </lineage>
</organism>
<dbReference type="Pfam" id="PF13562">
    <property type="entry name" value="NTP_transf_4"/>
    <property type="match status" value="1"/>
</dbReference>
<keyword evidence="4" id="KW-0012">Acyltransferase</keyword>
<reference evidence="6" key="1">
    <citation type="submission" date="2017-02" db="EMBL/GenBank/DDBJ databases">
        <authorList>
            <person name="Varghese N."/>
            <person name="Submissions S."/>
        </authorList>
    </citation>
    <scope>NUCLEOTIDE SEQUENCE [LARGE SCALE GENOMIC DNA]</scope>
    <source>
        <strain evidence="6">DSM 24091</strain>
    </source>
</reference>
<dbReference type="InterPro" id="IPR050065">
    <property type="entry name" value="GlmU-like"/>
</dbReference>
<keyword evidence="6" id="KW-1185">Reference proteome</keyword>
<dbReference type="InterPro" id="IPR023917">
    <property type="entry name" value="Bifunctiontional_GlmU_bac-type"/>
</dbReference>
<evidence type="ECO:0000256" key="2">
    <source>
        <dbReference type="ARBA" id="ARBA00007947"/>
    </source>
</evidence>
<proteinExistence type="inferred from homology"/>
<dbReference type="NCBIfam" id="TIGR03991">
    <property type="entry name" value="alt_bact_glmU"/>
    <property type="match status" value="1"/>
</dbReference>
<dbReference type="Gene3D" id="2.160.10.10">
    <property type="entry name" value="Hexapeptide repeat proteins"/>
    <property type="match status" value="1"/>
</dbReference>
<protein>
    <submittedName>
        <fullName evidence="5">UDP-N-acetylglucosamine diphosphorylase/glucosamine-1-phosphate N-acetyltransferase</fullName>
    </submittedName>
</protein>
<dbReference type="GO" id="GO:0016779">
    <property type="term" value="F:nucleotidyltransferase activity"/>
    <property type="evidence" value="ECO:0007669"/>
    <property type="project" value="UniProtKB-ARBA"/>
</dbReference>
<keyword evidence="3 5" id="KW-0808">Transferase</keyword>
<dbReference type="STRING" id="1513896.SAMN05660841_01370"/>
<dbReference type="OrthoDB" id="9784832at2"/>
<dbReference type="GO" id="GO:0016746">
    <property type="term" value="F:acyltransferase activity"/>
    <property type="evidence" value="ECO:0007669"/>
    <property type="project" value="UniProtKB-KW"/>
</dbReference>
<accession>A0A1T5CJG1</accession>
<dbReference type="Pfam" id="PF00132">
    <property type="entry name" value="Hexapep"/>
    <property type="match status" value="1"/>
</dbReference>
<dbReference type="PANTHER" id="PTHR43584">
    <property type="entry name" value="NUCLEOTIDYL TRANSFERASE"/>
    <property type="match status" value="1"/>
</dbReference>
<dbReference type="SUPFAM" id="SSF51161">
    <property type="entry name" value="Trimeric LpxA-like enzymes"/>
    <property type="match status" value="1"/>
</dbReference>
<dbReference type="PANTHER" id="PTHR43584:SF8">
    <property type="entry name" value="N-ACETYLMURAMATE ALPHA-1-PHOSPHATE URIDYLYLTRANSFERASE"/>
    <property type="match status" value="1"/>
</dbReference>
<evidence type="ECO:0000256" key="3">
    <source>
        <dbReference type="ARBA" id="ARBA00022679"/>
    </source>
</evidence>